<feature type="transmembrane region" description="Helical" evidence="6">
    <location>
        <begin position="104"/>
        <end position="124"/>
    </location>
</feature>
<evidence type="ECO:0000256" key="6">
    <source>
        <dbReference type="SAM" id="Phobius"/>
    </source>
</evidence>
<keyword evidence="5 6" id="KW-0472">Membrane</keyword>
<evidence type="ECO:0000256" key="4">
    <source>
        <dbReference type="ARBA" id="ARBA00022989"/>
    </source>
</evidence>
<keyword evidence="2" id="KW-1003">Cell membrane</keyword>
<evidence type="ECO:0000256" key="3">
    <source>
        <dbReference type="ARBA" id="ARBA00022692"/>
    </source>
</evidence>
<proteinExistence type="predicted"/>
<evidence type="ECO:0000256" key="5">
    <source>
        <dbReference type="ARBA" id="ARBA00023136"/>
    </source>
</evidence>
<dbReference type="EMBL" id="VUNQ01000004">
    <property type="protein sequence ID" value="MSU00470.1"/>
    <property type="molecule type" value="Genomic_DNA"/>
</dbReference>
<dbReference type="AlphaFoldDB" id="A0A6N7XXE2"/>
<dbReference type="Pfam" id="PF06081">
    <property type="entry name" value="ArAE_1"/>
    <property type="match status" value="1"/>
</dbReference>
<keyword evidence="8" id="KW-1185">Reference proteome</keyword>
<dbReference type="Proteomes" id="UP000469523">
    <property type="component" value="Unassembled WGS sequence"/>
</dbReference>
<comment type="subcellular location">
    <subcellularLocation>
        <location evidence="1">Cell membrane</location>
        <topology evidence="1">Multi-pass membrane protein</topology>
    </subcellularLocation>
</comment>
<evidence type="ECO:0000313" key="7">
    <source>
        <dbReference type="EMBL" id="MSU00470.1"/>
    </source>
</evidence>
<dbReference type="GO" id="GO:0005886">
    <property type="term" value="C:plasma membrane"/>
    <property type="evidence" value="ECO:0007669"/>
    <property type="project" value="UniProtKB-SubCell"/>
</dbReference>
<dbReference type="PANTHER" id="PTHR30509">
    <property type="entry name" value="P-HYDROXYBENZOIC ACID EFFLUX PUMP SUBUNIT-RELATED"/>
    <property type="match status" value="1"/>
</dbReference>
<comment type="caution">
    <text evidence="7">The sequence shown here is derived from an EMBL/GenBank/DDBJ whole genome shotgun (WGS) entry which is preliminary data.</text>
</comment>
<gene>
    <name evidence="7" type="ORF">FYJ83_03190</name>
</gene>
<evidence type="ECO:0000256" key="1">
    <source>
        <dbReference type="ARBA" id="ARBA00004651"/>
    </source>
</evidence>
<evidence type="ECO:0000256" key="2">
    <source>
        <dbReference type="ARBA" id="ARBA00022475"/>
    </source>
</evidence>
<keyword evidence="4 6" id="KW-1133">Transmembrane helix</keyword>
<keyword evidence="3 6" id="KW-0812">Transmembrane</keyword>
<dbReference type="PANTHER" id="PTHR30509:SF9">
    <property type="entry name" value="MULTIDRUG RESISTANCE PROTEIN MDTO"/>
    <property type="match status" value="1"/>
</dbReference>
<organism evidence="7 8">
    <name type="scientific">Tissierella pigra</name>
    <dbReference type="NCBI Taxonomy" id="2607614"/>
    <lineage>
        <taxon>Bacteria</taxon>
        <taxon>Bacillati</taxon>
        <taxon>Bacillota</taxon>
        <taxon>Tissierellia</taxon>
        <taxon>Tissierellales</taxon>
        <taxon>Tissierellaceae</taxon>
        <taxon>Tissierella</taxon>
    </lineage>
</organism>
<feature type="transmembrane region" description="Helical" evidence="6">
    <location>
        <begin position="59"/>
        <end position="92"/>
    </location>
</feature>
<sequence>MRIAKIGMRTVKTVIAVLLTLGVSEIFKLSSPLLASIAAIMTIESSIAESFTTGKNRIYGTILGGIIALIMSYIVPLNFFFIGIGLIILITICNMFKWSKAVRMAMIVFLSIALNYEGIARFNYAFDRTLDTLVGVIIGAAINYFIRPPDTEEKIKDIINSTYLDIKDILEKLIWNKEINKLEDLKNEITNIEEGYKIFTKDLKFYTGKNSNEIYYQKLFNSFEKIHNHLSVIYSIKELPVINDNNKDVIESYFNKEIPDIEYDEKDDLDLIYNYHLEKILSELAIVDSMI</sequence>
<protein>
    <recommendedName>
        <fullName evidence="9">Aromatic acid exporter family protein</fullName>
    </recommendedName>
</protein>
<dbReference type="RefSeq" id="WP_154438896.1">
    <property type="nucleotide sequence ID" value="NZ_JAHLPJ010000001.1"/>
</dbReference>
<accession>A0A6N7XXE2</accession>
<dbReference type="InterPro" id="IPR010343">
    <property type="entry name" value="ArAE_1"/>
</dbReference>
<feature type="transmembrane region" description="Helical" evidence="6">
    <location>
        <begin position="130"/>
        <end position="146"/>
    </location>
</feature>
<evidence type="ECO:0008006" key="9">
    <source>
        <dbReference type="Google" id="ProtNLM"/>
    </source>
</evidence>
<name>A0A6N7XXE2_9FIRM</name>
<reference evidence="7 8" key="1">
    <citation type="submission" date="2019-09" db="EMBL/GenBank/DDBJ databases">
        <title>In-depth cultivation of the pig gut microbiome towards novel bacterial diversity and tailored functional studies.</title>
        <authorList>
            <person name="Wylensek D."/>
            <person name="Hitch T.C.A."/>
            <person name="Clavel T."/>
        </authorList>
    </citation>
    <scope>NUCLEOTIDE SEQUENCE [LARGE SCALE GENOMIC DNA]</scope>
    <source>
        <strain evidence="7 8">WCA3-693-APC-4?</strain>
    </source>
</reference>
<evidence type="ECO:0000313" key="8">
    <source>
        <dbReference type="Proteomes" id="UP000469523"/>
    </source>
</evidence>